<dbReference type="Gene3D" id="3.30.9.10">
    <property type="entry name" value="D-Amino Acid Oxidase, subunit A, domain 2"/>
    <property type="match status" value="1"/>
</dbReference>
<gene>
    <name evidence="5" type="primary">FOXRED1</name>
</gene>
<dbReference type="InterPro" id="IPR006076">
    <property type="entry name" value="FAD-dep_OxRdtase"/>
</dbReference>
<dbReference type="PANTHER" id="PTHR13847:SF287">
    <property type="entry name" value="FAD-DEPENDENT OXIDOREDUCTASE DOMAIN-CONTAINING PROTEIN 1"/>
    <property type="match status" value="1"/>
</dbReference>
<accession>A0A8C0H7U2</accession>
<organism evidence="5 6">
    <name type="scientific">Chelonoidis abingdonii</name>
    <name type="common">Abingdon island giant tortoise</name>
    <name type="synonym">Testudo abingdonii</name>
    <dbReference type="NCBI Taxonomy" id="106734"/>
    <lineage>
        <taxon>Eukaryota</taxon>
        <taxon>Metazoa</taxon>
        <taxon>Chordata</taxon>
        <taxon>Craniata</taxon>
        <taxon>Vertebrata</taxon>
        <taxon>Euteleostomi</taxon>
        <taxon>Archelosauria</taxon>
        <taxon>Testudinata</taxon>
        <taxon>Testudines</taxon>
        <taxon>Cryptodira</taxon>
        <taxon>Durocryptodira</taxon>
        <taxon>Testudinoidea</taxon>
        <taxon>Testudinidae</taxon>
        <taxon>Chelonoidis</taxon>
    </lineage>
</organism>
<evidence type="ECO:0000256" key="2">
    <source>
        <dbReference type="ARBA" id="ARBA00039785"/>
    </source>
</evidence>
<feature type="domain" description="FAD dependent oxidoreductase" evidence="4">
    <location>
        <begin position="41"/>
        <end position="153"/>
    </location>
</feature>
<dbReference type="GO" id="GO:0016491">
    <property type="term" value="F:oxidoreductase activity"/>
    <property type="evidence" value="ECO:0007669"/>
    <property type="project" value="UniProtKB-KW"/>
</dbReference>
<evidence type="ECO:0000259" key="4">
    <source>
        <dbReference type="Pfam" id="PF01266"/>
    </source>
</evidence>
<keyword evidence="6" id="KW-1185">Reference proteome</keyword>
<dbReference type="GO" id="GO:0005739">
    <property type="term" value="C:mitochondrion"/>
    <property type="evidence" value="ECO:0007669"/>
    <property type="project" value="GOC"/>
</dbReference>
<sequence length="164" mass="18099">REGGDLEKEVVKFRKKLKESLPGSDWDPLGTTKGLPPEQADVVIVGGGVMGWSVAYWLKALEPRRDALRVVVIEKDPTYSRASTVLSAGGIRQQFSVPENIQMSLYSAFFLRTINHLGVVNEPPVDIQFNPSGYLFLASEDGAAKLENNVRIQRYSGGKRVVLP</sequence>
<dbReference type="SUPFAM" id="SSF51905">
    <property type="entry name" value="FAD/NAD(P)-binding domain"/>
    <property type="match status" value="1"/>
</dbReference>
<evidence type="ECO:0000256" key="3">
    <source>
        <dbReference type="ARBA" id="ARBA00046185"/>
    </source>
</evidence>
<evidence type="ECO:0000313" key="6">
    <source>
        <dbReference type="Proteomes" id="UP000694404"/>
    </source>
</evidence>
<dbReference type="InterPro" id="IPR036188">
    <property type="entry name" value="FAD/NAD-bd_sf"/>
</dbReference>
<dbReference type="Gene3D" id="3.50.50.60">
    <property type="entry name" value="FAD/NAD(P)-binding domain"/>
    <property type="match status" value="1"/>
</dbReference>
<dbReference type="GO" id="GO:0032981">
    <property type="term" value="P:mitochondrial respiratory chain complex I assembly"/>
    <property type="evidence" value="ECO:0007669"/>
    <property type="project" value="TreeGrafter"/>
</dbReference>
<proteinExistence type="predicted"/>
<dbReference type="PANTHER" id="PTHR13847">
    <property type="entry name" value="SARCOSINE DEHYDROGENASE-RELATED"/>
    <property type="match status" value="1"/>
</dbReference>
<evidence type="ECO:0000256" key="1">
    <source>
        <dbReference type="ARBA" id="ARBA00023002"/>
    </source>
</evidence>
<keyword evidence="1" id="KW-0560">Oxidoreductase</keyword>
<reference evidence="5" key="2">
    <citation type="submission" date="2025-09" db="UniProtKB">
        <authorList>
            <consortium name="Ensembl"/>
        </authorList>
    </citation>
    <scope>IDENTIFICATION</scope>
</reference>
<evidence type="ECO:0000313" key="5">
    <source>
        <dbReference type="Ensembl" id="ENSCABP00000018374.1"/>
    </source>
</evidence>
<dbReference type="AlphaFoldDB" id="A0A8C0H7U2"/>
<comment type="function">
    <text evidence="3">Required for the assembly of the mitochondrial membrane respiratory chain NADH dehydrogenase (Complex I). Involved in mid-late stages of complex I assembly.</text>
</comment>
<dbReference type="Ensembl" id="ENSCABT00000020134.1">
    <property type="protein sequence ID" value="ENSCABP00000018374.1"/>
    <property type="gene ID" value="ENSCABG00000013588.1"/>
</dbReference>
<dbReference type="GeneTree" id="ENSGT00390000006114"/>
<dbReference type="Pfam" id="PF01266">
    <property type="entry name" value="DAO"/>
    <property type="match status" value="1"/>
</dbReference>
<name>A0A8C0H7U2_CHEAB</name>
<protein>
    <recommendedName>
        <fullName evidence="2">FAD-dependent oxidoreductase domain-containing protein 1</fullName>
    </recommendedName>
</protein>
<dbReference type="Proteomes" id="UP000694404">
    <property type="component" value="Unplaced"/>
</dbReference>
<reference evidence="5" key="1">
    <citation type="submission" date="2025-08" db="UniProtKB">
        <authorList>
            <consortium name="Ensembl"/>
        </authorList>
    </citation>
    <scope>IDENTIFICATION</scope>
</reference>